<evidence type="ECO:0000256" key="2">
    <source>
        <dbReference type="SAM" id="Phobius"/>
    </source>
</evidence>
<dbReference type="InterPro" id="IPR036400">
    <property type="entry name" value="Cyt_B5-like_heme/steroid_sf"/>
</dbReference>
<evidence type="ECO:0000313" key="4">
    <source>
        <dbReference type="Proteomes" id="UP000295192"/>
    </source>
</evidence>
<feature type="region of interest" description="Disordered" evidence="1">
    <location>
        <begin position="155"/>
        <end position="175"/>
    </location>
</feature>
<feature type="compositionally biased region" description="Acidic residues" evidence="1">
    <location>
        <begin position="157"/>
        <end position="167"/>
    </location>
</feature>
<dbReference type="SUPFAM" id="SSF55856">
    <property type="entry name" value="Cytochrome b5-like heme/steroid binding domain"/>
    <property type="match status" value="1"/>
</dbReference>
<evidence type="ECO:0000313" key="3">
    <source>
        <dbReference type="EMBL" id="TDG45137.1"/>
    </source>
</evidence>
<dbReference type="OrthoDB" id="547796at2759"/>
<keyword evidence="4" id="KW-1185">Reference proteome</keyword>
<dbReference type="KEGG" id="dnv:108649569"/>
<reference evidence="3 4" key="1">
    <citation type="journal article" date="2019" name="J. Hered.">
        <title>An Improved Genome Assembly for Drosophila navojoa, the Basal Species in the mojavensis Cluster.</title>
        <authorList>
            <person name="Vanderlinde T."/>
            <person name="Dupim E.G."/>
            <person name="Nazario-Yepiz N.O."/>
            <person name="Carvalho A.B."/>
        </authorList>
    </citation>
    <scope>NUCLEOTIDE SEQUENCE [LARGE SCALE GENOMIC DNA]</scope>
    <source>
        <strain evidence="3">Navoj_Jal97</strain>
        <tissue evidence="3">Whole organism</tissue>
    </source>
</reference>
<dbReference type="Gene3D" id="3.10.120.10">
    <property type="entry name" value="Cytochrome b5-like heme/steroid binding domain"/>
    <property type="match status" value="1"/>
</dbReference>
<keyword evidence="2" id="KW-0472">Membrane</keyword>
<dbReference type="AlphaFoldDB" id="A0A484B8D3"/>
<proteinExistence type="predicted"/>
<dbReference type="Proteomes" id="UP000295192">
    <property type="component" value="Unassembled WGS sequence"/>
</dbReference>
<accession>A0A484B8D3</accession>
<dbReference type="OMA" id="PHDFGPN"/>
<evidence type="ECO:0008006" key="5">
    <source>
        <dbReference type="Google" id="ProtNLM"/>
    </source>
</evidence>
<organism evidence="3 4">
    <name type="scientific">Drosophila navojoa</name>
    <name type="common">Fruit fly</name>
    <dbReference type="NCBI Taxonomy" id="7232"/>
    <lineage>
        <taxon>Eukaryota</taxon>
        <taxon>Metazoa</taxon>
        <taxon>Ecdysozoa</taxon>
        <taxon>Arthropoda</taxon>
        <taxon>Hexapoda</taxon>
        <taxon>Insecta</taxon>
        <taxon>Pterygota</taxon>
        <taxon>Neoptera</taxon>
        <taxon>Endopterygota</taxon>
        <taxon>Diptera</taxon>
        <taxon>Brachycera</taxon>
        <taxon>Muscomorpha</taxon>
        <taxon>Ephydroidea</taxon>
        <taxon>Drosophilidae</taxon>
        <taxon>Drosophila</taxon>
    </lineage>
</organism>
<evidence type="ECO:0000256" key="1">
    <source>
        <dbReference type="SAM" id="MobiDB-lite"/>
    </source>
</evidence>
<name>A0A484B8D3_DRONA</name>
<gene>
    <name evidence="3" type="ORF">AWZ03_008475</name>
</gene>
<dbReference type="EMBL" id="LSRL02000085">
    <property type="protein sequence ID" value="TDG45137.1"/>
    <property type="molecule type" value="Genomic_DNA"/>
</dbReference>
<sequence length="251" mass="28414">MSSLPSATWRDQLRDALSSPLGILALTCIVGYMAYMHVRREYPTYDDEDYEKEGHVQIPAPLQNLRISKKKLEQYDSQNAKARYLIALQGVIYDVSCAPHDFGPNGSYESLSGTDIMWFIRSTARFESRDFNTYLDEWKTMLEDHFYVAGVLVSDNEQTDSEPEESSQYDSANETNECDVKVEVNEGYTASDKVDDGNMVKVKVNDYLETGVNGKFEENSSEGNLEDADNTLINYSIGDKTISTMSTEQLF</sequence>
<comment type="caution">
    <text evidence="3">The sequence shown here is derived from an EMBL/GenBank/DDBJ whole genome shotgun (WGS) entry which is preliminary data.</text>
</comment>
<keyword evidence="2" id="KW-1133">Transmembrane helix</keyword>
<protein>
    <recommendedName>
        <fullName evidence="5">Cytochrome b5 heme-binding domain-containing protein</fullName>
    </recommendedName>
</protein>
<keyword evidence="2" id="KW-0812">Transmembrane</keyword>
<feature type="transmembrane region" description="Helical" evidence="2">
    <location>
        <begin position="16"/>
        <end position="35"/>
    </location>
</feature>